<evidence type="ECO:0000313" key="1">
    <source>
        <dbReference type="EMBL" id="RJL23938.1"/>
    </source>
</evidence>
<name>A0A3A4ARM2_9ACTN</name>
<evidence type="ECO:0000313" key="2">
    <source>
        <dbReference type="Proteomes" id="UP000265768"/>
    </source>
</evidence>
<gene>
    <name evidence="1" type="ORF">D5H75_31365</name>
</gene>
<protein>
    <submittedName>
        <fullName evidence="1">DUF3307 domain-containing protein</fullName>
    </submittedName>
</protein>
<sequence>MVAESFLAHLVGDYVLQSEWMATQKFRRWWPAIVHGLMYSLPFLLITQSPWALLVIGGTHAVLDHYRVAKHVIRVKNNLLAPPSYRREQAGAPEPPPTPEWLVIVVDNTMHLVINYAALTWLG</sequence>
<organism evidence="1 2">
    <name type="scientific">Bailinhaonella thermotolerans</name>
    <dbReference type="NCBI Taxonomy" id="1070861"/>
    <lineage>
        <taxon>Bacteria</taxon>
        <taxon>Bacillati</taxon>
        <taxon>Actinomycetota</taxon>
        <taxon>Actinomycetes</taxon>
        <taxon>Streptosporangiales</taxon>
        <taxon>Streptosporangiaceae</taxon>
        <taxon>Bailinhaonella</taxon>
    </lineage>
</organism>
<reference evidence="1 2" key="1">
    <citation type="submission" date="2018-09" db="EMBL/GenBank/DDBJ databases">
        <title>YIM 75507 draft genome.</title>
        <authorList>
            <person name="Tang S."/>
            <person name="Feng Y."/>
        </authorList>
    </citation>
    <scope>NUCLEOTIDE SEQUENCE [LARGE SCALE GENOMIC DNA]</scope>
    <source>
        <strain evidence="1 2">YIM 75507</strain>
    </source>
</reference>
<dbReference type="Pfam" id="PF11750">
    <property type="entry name" value="DUF3307"/>
    <property type="match status" value="1"/>
</dbReference>
<comment type="caution">
    <text evidence="1">The sequence shown here is derived from an EMBL/GenBank/DDBJ whole genome shotgun (WGS) entry which is preliminary data.</text>
</comment>
<dbReference type="AlphaFoldDB" id="A0A3A4ARM2"/>
<dbReference type="EMBL" id="QZEY01000017">
    <property type="protein sequence ID" value="RJL23938.1"/>
    <property type="molecule type" value="Genomic_DNA"/>
</dbReference>
<accession>A0A3A4ARM2</accession>
<proteinExistence type="predicted"/>
<keyword evidence="2" id="KW-1185">Reference proteome</keyword>
<dbReference type="OrthoDB" id="5122730at2"/>
<dbReference type="RefSeq" id="WP_119930193.1">
    <property type="nucleotide sequence ID" value="NZ_QZEY01000017.1"/>
</dbReference>
<dbReference type="InterPro" id="IPR021737">
    <property type="entry name" value="Phage_phiKZ_Orf197"/>
</dbReference>
<dbReference type="Proteomes" id="UP000265768">
    <property type="component" value="Unassembled WGS sequence"/>
</dbReference>